<dbReference type="KEGG" id="bpb:bpr_II243"/>
<dbReference type="RefSeq" id="WP_013282829.1">
    <property type="nucleotide sequence ID" value="NC_014389.1"/>
</dbReference>
<dbReference type="EMBL" id="CP001812">
    <property type="protein sequence ID" value="ADL36180.1"/>
    <property type="molecule type" value="Genomic_DNA"/>
</dbReference>
<proteinExistence type="predicted"/>
<evidence type="ECO:0000313" key="1">
    <source>
        <dbReference type="EMBL" id="ADL36180.1"/>
    </source>
</evidence>
<dbReference type="HOGENOM" id="CLU_588857_0_0_9"/>
<geneLocation type="plasmid" evidence="1 2">
    <name>pCY360</name>
</geneLocation>
<keyword evidence="2" id="KW-1185">Reference proteome</keyword>
<dbReference type="AlphaFoldDB" id="E0S448"/>
<name>E0S448_BUTPB</name>
<accession>E0S448</accession>
<organism evidence="1 2">
    <name type="scientific">Butyrivibrio proteoclasticus (strain ATCC 51982 / DSM 14932 / B316)</name>
    <name type="common">Clostridium proteoclasticum</name>
    <dbReference type="NCBI Taxonomy" id="515622"/>
    <lineage>
        <taxon>Bacteria</taxon>
        <taxon>Bacillati</taxon>
        <taxon>Bacillota</taxon>
        <taxon>Clostridia</taxon>
        <taxon>Lachnospirales</taxon>
        <taxon>Lachnospiraceae</taxon>
        <taxon>Butyrivibrio</taxon>
    </lineage>
</organism>
<reference evidence="1 2" key="1">
    <citation type="journal article" date="2010" name="PLoS ONE">
        <title>The glycobiome of the rumen bacterium Butyrivibrio proteoclasticus B316(T) highlights adaptation to a polysaccharide-rich environment.</title>
        <authorList>
            <person name="Kelly W.J."/>
            <person name="Leahy S.C."/>
            <person name="Altermann E."/>
            <person name="Yeoman C.J."/>
            <person name="Dunne J.C."/>
            <person name="Kong Z."/>
            <person name="Pacheco D.M."/>
            <person name="Li D."/>
            <person name="Noel S.J."/>
            <person name="Moon C.D."/>
            <person name="Cookson A.L."/>
            <person name="Attwood G.T."/>
        </authorList>
    </citation>
    <scope>NUCLEOTIDE SEQUENCE [LARGE SCALE GENOMIC DNA]</scope>
    <source>
        <strain evidence="2">ATCC 51982 / DSM 14932 / B316</strain>
        <plasmid evidence="2">Plasmid pCY360</plasmid>
    </source>
</reference>
<evidence type="ECO:0000313" key="2">
    <source>
        <dbReference type="Proteomes" id="UP000001299"/>
    </source>
</evidence>
<dbReference type="Proteomes" id="UP000001299">
    <property type="component" value="Plasmid pCY360"/>
</dbReference>
<protein>
    <submittedName>
        <fullName evidence="1">Uncharacterized protein</fullName>
    </submittedName>
</protein>
<sequence>MSKSFSFQKILACLMMVVVLVGIYAGTKLDVNATVNVSTSFSITFDGEITEGYTPGSKVELKADATNGGQAFKGFSYDSSIIRYPGITYDETVNKFVMTFIMPSCDIAINSLYGGEWTLQNAGSSSQTLDVNTYSIAEKAWIHNATTGEDFSGLNGKVTPGDVTVTTYGSSTESFKVSIDGQNFVSYAAGQPVVIKAPYVVGSQVLSDYIISDAGAVQRKSLYVDRATGTLYQQTIISGITSDCLITTSYEAGCLITIKDNQGNLFASEVYPIGDMAVFAVPSSRGDYQITKITAMDEAANIVSAAVTKRSDGNTQITVNATTNRVAIVIQWMEVREDETVEQVADPWTNGTYKLDEKVNSTGILNAYKLEQIENAKSDFDIVNNPDVVLDADDIQRNRDLIIELQDQLSGTGKRSEEDYHEAVYFFRNPIVTYEDGTTEMLEGYFMQRGSDVPMANDSWLQVG</sequence>
<gene>
    <name evidence="1" type="ordered locus">bpr_II243</name>
</gene>
<keyword evidence="1" id="KW-0614">Plasmid</keyword>